<organism evidence="1 2">
    <name type="scientific">Proteus mirabilis</name>
    <dbReference type="NCBI Taxonomy" id="584"/>
    <lineage>
        <taxon>Bacteria</taxon>
        <taxon>Pseudomonadati</taxon>
        <taxon>Pseudomonadota</taxon>
        <taxon>Gammaproteobacteria</taxon>
        <taxon>Enterobacterales</taxon>
        <taxon>Morganellaceae</taxon>
        <taxon>Proteus</taxon>
    </lineage>
</organism>
<accession>A0A2X2DR11</accession>
<name>A0A2X2DR11_PROMI</name>
<reference evidence="1 2" key="1">
    <citation type="submission" date="2018-06" db="EMBL/GenBank/DDBJ databases">
        <authorList>
            <consortium name="Pathogen Informatics"/>
            <person name="Doyle S."/>
        </authorList>
    </citation>
    <scope>NUCLEOTIDE SEQUENCE [LARGE SCALE GENOMIC DNA]</scope>
    <source>
        <strain evidence="1 2">NCTC10975</strain>
    </source>
</reference>
<sequence>MRKHNKKDLKVESKKTYGIKLENRTQLATYPFAAHALTYGGEIYKQKAITQCKCRKLP</sequence>
<keyword evidence="1" id="KW-0675">Receptor</keyword>
<dbReference type="EMBL" id="UAUE01000024">
    <property type="protein sequence ID" value="SPY98209.1"/>
    <property type="molecule type" value="Genomic_DNA"/>
</dbReference>
<dbReference type="AlphaFoldDB" id="A0A2X2DR11"/>
<protein>
    <submittedName>
        <fullName evidence="1">Hemin receptor</fullName>
    </submittedName>
</protein>
<gene>
    <name evidence="1" type="primary">hmuR2_2</name>
    <name evidence="1" type="ORF">NCTC10975_03077</name>
</gene>
<evidence type="ECO:0000313" key="1">
    <source>
        <dbReference type="EMBL" id="SPY98209.1"/>
    </source>
</evidence>
<evidence type="ECO:0000313" key="2">
    <source>
        <dbReference type="Proteomes" id="UP000251485"/>
    </source>
</evidence>
<dbReference type="Proteomes" id="UP000251485">
    <property type="component" value="Unassembled WGS sequence"/>
</dbReference>
<proteinExistence type="predicted"/>